<dbReference type="PANTHER" id="PTHR23101">
    <property type="entry name" value="RAB GDP/GTP EXCHANGE FACTOR"/>
    <property type="match status" value="1"/>
</dbReference>
<dbReference type="GO" id="GO:0005829">
    <property type="term" value="C:cytosol"/>
    <property type="evidence" value="ECO:0007669"/>
    <property type="project" value="TreeGrafter"/>
</dbReference>
<dbReference type="GO" id="GO:0030139">
    <property type="term" value="C:endocytic vesicle"/>
    <property type="evidence" value="ECO:0007669"/>
    <property type="project" value="TreeGrafter"/>
</dbReference>
<protein>
    <submittedName>
        <fullName evidence="2">(spotted green pufferfish) hypothetical protein</fullName>
    </submittedName>
</protein>
<feature type="region of interest" description="Disordered" evidence="1">
    <location>
        <begin position="1"/>
        <end position="20"/>
    </location>
</feature>
<dbReference type="KEGG" id="tng:GSTEN00005650G001"/>
<dbReference type="InterPro" id="IPR045046">
    <property type="entry name" value="Vps9-like"/>
</dbReference>
<reference evidence="2" key="2">
    <citation type="submission" date="2004-02" db="EMBL/GenBank/DDBJ databases">
        <authorList>
            <consortium name="Genoscope"/>
            <consortium name="Whitehead Institute Centre for Genome Research"/>
        </authorList>
    </citation>
    <scope>NUCLEOTIDE SEQUENCE</scope>
</reference>
<dbReference type="SUPFAM" id="SSF109993">
    <property type="entry name" value="VPS9 domain"/>
    <property type="match status" value="1"/>
</dbReference>
<organism evidence="2">
    <name type="scientific">Tetraodon nigroviridis</name>
    <name type="common">Spotted green pufferfish</name>
    <name type="synonym">Chelonodon nigroviridis</name>
    <dbReference type="NCBI Taxonomy" id="99883"/>
    <lineage>
        <taxon>Eukaryota</taxon>
        <taxon>Metazoa</taxon>
        <taxon>Chordata</taxon>
        <taxon>Craniata</taxon>
        <taxon>Vertebrata</taxon>
        <taxon>Euteleostomi</taxon>
        <taxon>Actinopterygii</taxon>
        <taxon>Neopterygii</taxon>
        <taxon>Teleostei</taxon>
        <taxon>Neoteleostei</taxon>
        <taxon>Acanthomorphata</taxon>
        <taxon>Eupercaria</taxon>
        <taxon>Tetraodontiformes</taxon>
        <taxon>Tetradontoidea</taxon>
        <taxon>Tetraodontidae</taxon>
        <taxon>Tetraodon</taxon>
    </lineage>
</organism>
<sequence length="729" mass="79181">FSGAEVQLQPEEGAVSEGHGGQECLLRSGVLHQRGGLHVRPGELGAQFSRPVSPGGLLLHQQVSQRDRPGRRPAPQNTFSPAVLVCRDVLSLPLQLPDAIARAATHRQLEAISHMGQDFWSVPSASDIQNGLVDLCPAPGRPTSPHPPQNRHGKICFINPLFLQLEVKSKVSGAGRLRGGVRLVKASKNRISPLFFLQQPQNVNHSASNKRNRFKRSMRLRISESSMNLSLEGVGSYSPSGSEDQLGSERLQKDGAGQQRRIHPGAGLLRRTPALSPGSAEEEDVVSFSVAQALERRPAPSLAELDSNSSFSSMDEDPDSDSDPETSSGAQSALPPRPPLLRARGRGGLHRMSEAFVCFFAPDKRLTRLVEELSRDRRSTFGGMVQDFLLAQREVLKSLASSSSSSAASARVTSVQLLQGLRLFLSQAKCCLVDSGELEPPIETLVPENEKDLALERAMFSCVLRPLRGPLSRALAQLHSRDGSTQRLVQNLLRLKGDAAMERLGVRTGVPDSRGVERVKQKLALMQRTHSPIDKVLLLLQVCKCVHKSMGTLHGEVRHGDGGPGFKPRLRSHRLPGLCAFPRTGRELGRLPAVPVLRDCGMQPASHPDGGGVHDGAAGALLARRGGYDPDPEKEKCFDRCSVLFLCHNRSAPCPGGYYLTCVFASLCLIQKWDGERPPSGCLTQEAQEALKDEGGPSLSYLRTDHDFSKMRRLTRGGAVDLSESVCEE</sequence>
<dbReference type="PANTHER" id="PTHR23101:SF127">
    <property type="entry name" value="RAS AND RAB INTERACTOR 1-RELATED"/>
    <property type="match status" value="1"/>
</dbReference>
<dbReference type="InterPro" id="IPR037191">
    <property type="entry name" value="VPS9_dom_sf"/>
</dbReference>
<dbReference type="Pfam" id="PF23268">
    <property type="entry name" value="RIN1"/>
    <property type="match status" value="1"/>
</dbReference>
<comment type="caution">
    <text evidence="2">The sequence shown here is derived from an EMBL/GenBank/DDBJ whole genome shotgun (WGS) entry which is preliminary data.</text>
</comment>
<dbReference type="AlphaFoldDB" id="Q4T7N1"/>
<dbReference type="EMBL" id="CAAE01008070">
    <property type="protein sequence ID" value="CAF91101.1"/>
    <property type="molecule type" value="Genomic_DNA"/>
</dbReference>
<accession>Q4T7N1</accession>
<feature type="region of interest" description="Disordered" evidence="1">
    <location>
        <begin position="297"/>
        <end position="345"/>
    </location>
</feature>
<proteinExistence type="predicted"/>
<reference evidence="2" key="1">
    <citation type="journal article" date="2004" name="Nature">
        <title>Genome duplication in the teleost fish Tetraodon nigroviridis reveals the early vertebrate proto-karyotype.</title>
        <authorList>
            <person name="Jaillon O."/>
            <person name="Aury J.-M."/>
            <person name="Brunet F."/>
            <person name="Petit J.-L."/>
            <person name="Stange-Thomann N."/>
            <person name="Mauceli E."/>
            <person name="Bouneau L."/>
            <person name="Fischer C."/>
            <person name="Ozouf-Costaz C."/>
            <person name="Bernot A."/>
            <person name="Nicaud S."/>
            <person name="Jaffe D."/>
            <person name="Fisher S."/>
            <person name="Lutfalla G."/>
            <person name="Dossat C."/>
            <person name="Segurens B."/>
            <person name="Dasilva C."/>
            <person name="Salanoubat M."/>
            <person name="Levy M."/>
            <person name="Boudet N."/>
            <person name="Castellano S."/>
            <person name="Anthouard V."/>
            <person name="Jubin C."/>
            <person name="Castelli V."/>
            <person name="Katinka M."/>
            <person name="Vacherie B."/>
            <person name="Biemont C."/>
            <person name="Skalli Z."/>
            <person name="Cattolico L."/>
            <person name="Poulain J."/>
            <person name="De Berardinis V."/>
            <person name="Cruaud C."/>
            <person name="Duprat S."/>
            <person name="Brottier P."/>
            <person name="Coutanceau J.-P."/>
            <person name="Gouzy J."/>
            <person name="Parra G."/>
            <person name="Lardier G."/>
            <person name="Chapple C."/>
            <person name="McKernan K.J."/>
            <person name="McEwan P."/>
            <person name="Bosak S."/>
            <person name="Kellis M."/>
            <person name="Volff J.-N."/>
            <person name="Guigo R."/>
            <person name="Zody M.C."/>
            <person name="Mesirov J."/>
            <person name="Lindblad-Toh K."/>
            <person name="Birren B."/>
            <person name="Nusbaum C."/>
            <person name="Kahn D."/>
            <person name="Robinson-Rechavi M."/>
            <person name="Laudet V."/>
            <person name="Schachter V."/>
            <person name="Quetier F."/>
            <person name="Saurin W."/>
            <person name="Scarpelli C."/>
            <person name="Wincker P."/>
            <person name="Lander E.S."/>
            <person name="Weissenbach J."/>
            <person name="Roest Crollius H."/>
        </authorList>
    </citation>
    <scope>NUCLEOTIDE SEQUENCE [LARGE SCALE GENOMIC DNA]</scope>
</reference>
<feature type="non-terminal residue" evidence="2">
    <location>
        <position position="729"/>
    </location>
</feature>
<dbReference type="GO" id="GO:0005085">
    <property type="term" value="F:guanyl-nucleotide exchange factor activity"/>
    <property type="evidence" value="ECO:0007669"/>
    <property type="project" value="InterPro"/>
</dbReference>
<evidence type="ECO:0000256" key="1">
    <source>
        <dbReference type="SAM" id="MobiDB-lite"/>
    </source>
</evidence>
<feature type="compositionally biased region" description="Acidic residues" evidence="1">
    <location>
        <begin position="314"/>
        <end position="324"/>
    </location>
</feature>
<evidence type="ECO:0000313" key="2">
    <source>
        <dbReference type="EMBL" id="CAF91101.1"/>
    </source>
</evidence>
<dbReference type="OrthoDB" id="10013007at2759"/>
<name>Q4T7N1_TETNG</name>
<gene>
    <name evidence="2" type="ORF">GSTENG00005650001</name>
</gene>
<feature type="region of interest" description="Disordered" evidence="1">
    <location>
        <begin position="231"/>
        <end position="282"/>
    </location>
</feature>
<dbReference type="GO" id="GO:0031267">
    <property type="term" value="F:small GTPase binding"/>
    <property type="evidence" value="ECO:0007669"/>
    <property type="project" value="TreeGrafter"/>
</dbReference>
<dbReference type="GO" id="GO:0016192">
    <property type="term" value="P:vesicle-mediated transport"/>
    <property type="evidence" value="ECO:0007669"/>
    <property type="project" value="InterPro"/>
</dbReference>